<dbReference type="PANTHER" id="PTHR30445">
    <property type="entry name" value="K(+)_H(+) ANTIPORTER SUBUNIT KHTT"/>
    <property type="match status" value="1"/>
</dbReference>
<dbReference type="Gene3D" id="3.30.70.1450">
    <property type="entry name" value="Regulator of K+ conductance, C-terminal domain"/>
    <property type="match status" value="1"/>
</dbReference>
<protein>
    <submittedName>
        <fullName evidence="3">Cation:proton antiporter regulatory subunit</fullName>
    </submittedName>
</protein>
<evidence type="ECO:0000313" key="2">
    <source>
        <dbReference type="EMBL" id="KRT95356.1"/>
    </source>
</evidence>
<feature type="domain" description="RCK C-terminal" evidence="1">
    <location>
        <begin position="76"/>
        <end position="161"/>
    </location>
</feature>
<dbReference type="PROSITE" id="PS51202">
    <property type="entry name" value="RCK_C"/>
    <property type="match status" value="1"/>
</dbReference>
<dbReference type="AlphaFoldDB" id="A0A0T6BUU1"/>
<dbReference type="Pfam" id="PF25991">
    <property type="entry name" value="KhtT_N"/>
    <property type="match status" value="1"/>
</dbReference>
<dbReference type="InterPro" id="IPR026278">
    <property type="entry name" value="KhtT"/>
</dbReference>
<sequence>MRMRESDLPGIGRKVEIFTRDAEKITIILHENGMRELYHFHEHDDEECVSSMCFDDDEARQISAILGGVAYKPKAIETVEAAIDELTIEWFKIEAGSAAAQQTISCLGIGEHYGVTVIGVVKKDGDKILNPVSETMMNEGDTLVISGERKELRRLIQEKLTASE</sequence>
<dbReference type="OrthoDB" id="67547at2"/>
<dbReference type="InterPro" id="IPR006037">
    <property type="entry name" value="RCK_C"/>
</dbReference>
<dbReference type="STRING" id="1664069.BGLY_3216"/>
<evidence type="ECO:0000259" key="1">
    <source>
        <dbReference type="PROSITE" id="PS51202"/>
    </source>
</evidence>
<reference evidence="3 5" key="3">
    <citation type="submission" date="2023-03" db="EMBL/GenBank/DDBJ databases">
        <title>Agriculturally important microbes genome sequencing.</title>
        <authorList>
            <person name="Dunlap C."/>
        </authorList>
    </citation>
    <scope>NUCLEOTIDE SEQUENCE [LARGE SCALE GENOMIC DNA]</scope>
    <source>
        <strain evidence="3 5">CBP-3203</strain>
    </source>
</reference>
<dbReference type="Pfam" id="PF02080">
    <property type="entry name" value="TrkA_C"/>
    <property type="match status" value="1"/>
</dbReference>
<dbReference type="Proteomes" id="UP000036168">
    <property type="component" value="Unassembled WGS sequence"/>
</dbReference>
<dbReference type="EMBL" id="LECW02000004">
    <property type="protein sequence ID" value="KRT95356.1"/>
    <property type="molecule type" value="Genomic_DNA"/>
</dbReference>
<dbReference type="Proteomes" id="UP001341297">
    <property type="component" value="Unassembled WGS sequence"/>
</dbReference>
<dbReference type="PANTHER" id="PTHR30445:SF8">
    <property type="entry name" value="K(+)_H(+) ANTIPORTER SUBUNIT KHTT"/>
    <property type="match status" value="1"/>
</dbReference>
<reference evidence="2" key="2">
    <citation type="submission" date="2015-10" db="EMBL/GenBank/DDBJ databases">
        <authorList>
            <person name="Gilbert D.G."/>
        </authorList>
    </citation>
    <scope>NUCLEOTIDE SEQUENCE</scope>
    <source>
        <strain evidence="2">GO-13</strain>
    </source>
</reference>
<dbReference type="RefSeq" id="WP_048353548.1">
    <property type="nucleotide sequence ID" value="NZ_CP023481.1"/>
</dbReference>
<dbReference type="EMBL" id="JARRTL010000025">
    <property type="protein sequence ID" value="MEC0486909.1"/>
    <property type="molecule type" value="Genomic_DNA"/>
</dbReference>
<dbReference type="PIRSF" id="PIRSF005028">
    <property type="entry name" value="KhtT"/>
    <property type="match status" value="1"/>
</dbReference>
<evidence type="ECO:0000313" key="3">
    <source>
        <dbReference type="EMBL" id="MEC0486909.1"/>
    </source>
</evidence>
<gene>
    <name evidence="2" type="ORF">AB447_212765</name>
    <name evidence="3" type="ORF">P8828_19300</name>
</gene>
<organism evidence="2 4">
    <name type="scientific">Bacillus glycinifermentans</name>
    <dbReference type="NCBI Taxonomy" id="1664069"/>
    <lineage>
        <taxon>Bacteria</taxon>
        <taxon>Bacillati</taxon>
        <taxon>Bacillota</taxon>
        <taxon>Bacilli</taxon>
        <taxon>Bacillales</taxon>
        <taxon>Bacillaceae</taxon>
        <taxon>Bacillus</taxon>
    </lineage>
</organism>
<dbReference type="SUPFAM" id="SSF116726">
    <property type="entry name" value="TrkA C-terminal domain-like"/>
    <property type="match status" value="1"/>
</dbReference>
<dbReference type="GO" id="GO:0008324">
    <property type="term" value="F:monoatomic cation transmembrane transporter activity"/>
    <property type="evidence" value="ECO:0007669"/>
    <property type="project" value="InterPro"/>
</dbReference>
<reference evidence="2 4" key="1">
    <citation type="journal article" date="2015" name="Int. J. Syst. Evol. Microbiol.">
        <title>Bacillus glycinifermentans sp. nov., isolated from fermented soybean paste.</title>
        <authorList>
            <person name="Kim S.J."/>
            <person name="Dunlap C.A."/>
            <person name="Kwon S.W."/>
            <person name="Rooney A.P."/>
        </authorList>
    </citation>
    <scope>NUCLEOTIDE SEQUENCE [LARGE SCALE GENOMIC DNA]</scope>
    <source>
        <strain evidence="2 4">GO-13</strain>
    </source>
</reference>
<evidence type="ECO:0000313" key="5">
    <source>
        <dbReference type="Proteomes" id="UP001341297"/>
    </source>
</evidence>
<dbReference type="GO" id="GO:0006813">
    <property type="term" value="P:potassium ion transport"/>
    <property type="evidence" value="ECO:0007669"/>
    <property type="project" value="InterPro"/>
</dbReference>
<dbReference type="InterPro" id="IPR050144">
    <property type="entry name" value="AAE_transporter"/>
</dbReference>
<evidence type="ECO:0000313" key="4">
    <source>
        <dbReference type="Proteomes" id="UP000036168"/>
    </source>
</evidence>
<dbReference type="InterPro" id="IPR058776">
    <property type="entry name" value="KhtT-like_N"/>
</dbReference>
<name>A0A0T6BUU1_9BACI</name>
<accession>A0A0T6BUU1</accession>
<dbReference type="InterPro" id="IPR036721">
    <property type="entry name" value="RCK_C_sf"/>
</dbReference>
<proteinExistence type="predicted"/>
<keyword evidence="5" id="KW-1185">Reference proteome</keyword>
<comment type="caution">
    <text evidence="2">The sequence shown here is derived from an EMBL/GenBank/DDBJ whole genome shotgun (WGS) entry which is preliminary data.</text>
</comment>